<dbReference type="AlphaFoldDB" id="A0A1S2VEY4"/>
<reference evidence="1 2" key="1">
    <citation type="submission" date="2016-10" db="EMBL/GenBank/DDBJ databases">
        <title>Arsenicibacter rosenii gen. nov., sp. nov., an efficient arsenic-methylating bacterium isolated from an arsenic-contaminated paddy soil.</title>
        <authorList>
            <person name="Huang K."/>
        </authorList>
    </citation>
    <scope>NUCLEOTIDE SEQUENCE [LARGE SCALE GENOMIC DNA]</scope>
    <source>
        <strain evidence="1 2">SM-1</strain>
    </source>
</reference>
<keyword evidence="2" id="KW-1185">Reference proteome</keyword>
<organism evidence="1 2">
    <name type="scientific">Arsenicibacter rosenii</name>
    <dbReference type="NCBI Taxonomy" id="1750698"/>
    <lineage>
        <taxon>Bacteria</taxon>
        <taxon>Pseudomonadati</taxon>
        <taxon>Bacteroidota</taxon>
        <taxon>Cytophagia</taxon>
        <taxon>Cytophagales</taxon>
        <taxon>Spirosomataceae</taxon>
        <taxon>Arsenicibacter</taxon>
    </lineage>
</organism>
<evidence type="ECO:0000313" key="1">
    <source>
        <dbReference type="EMBL" id="OIN57269.1"/>
    </source>
</evidence>
<dbReference type="RefSeq" id="WP_071504981.1">
    <property type="nucleotide sequence ID" value="NZ_MORL01000013.1"/>
</dbReference>
<comment type="caution">
    <text evidence="1">The sequence shown here is derived from an EMBL/GenBank/DDBJ whole genome shotgun (WGS) entry which is preliminary data.</text>
</comment>
<sequence length="81" mass="8624">MEEQDELILAAVQALEVLGDDKAMKIAATVLRGILRLSKAEQARIALLGAGIPIKLASELAGDIRMIETLKQLATGKISLN</sequence>
<dbReference type="Proteomes" id="UP000181790">
    <property type="component" value="Unassembled WGS sequence"/>
</dbReference>
<gene>
    <name evidence="1" type="ORF">BLX24_20000</name>
</gene>
<accession>A0A1S2VEY4</accession>
<evidence type="ECO:0000313" key="2">
    <source>
        <dbReference type="Proteomes" id="UP000181790"/>
    </source>
</evidence>
<dbReference type="EMBL" id="MORL01000013">
    <property type="protein sequence ID" value="OIN57269.1"/>
    <property type="molecule type" value="Genomic_DNA"/>
</dbReference>
<protein>
    <submittedName>
        <fullName evidence="1">Uncharacterized protein</fullName>
    </submittedName>
</protein>
<proteinExistence type="predicted"/>
<name>A0A1S2VEY4_9BACT</name>